<evidence type="ECO:0000256" key="1">
    <source>
        <dbReference type="ARBA" id="ARBA00006100"/>
    </source>
</evidence>
<dbReference type="SUPFAM" id="SSF102114">
    <property type="entry name" value="Radical SAM enzymes"/>
    <property type="match status" value="1"/>
</dbReference>
<evidence type="ECO:0000256" key="8">
    <source>
        <dbReference type="ARBA" id="ARBA00023186"/>
    </source>
</evidence>
<proteinExistence type="inferred from homology"/>
<dbReference type="InterPro" id="IPR004559">
    <property type="entry name" value="HemW-like"/>
</dbReference>
<protein>
    <recommendedName>
        <fullName evidence="2 9">Heme chaperone HemW</fullName>
    </recommendedName>
</protein>
<dbReference type="PROSITE" id="PS51918">
    <property type="entry name" value="RADICAL_SAM"/>
    <property type="match status" value="1"/>
</dbReference>
<comment type="function">
    <text evidence="9">Probably acts as a heme chaperone, transferring heme to an unknown acceptor. Binds one molecule of heme per monomer, possibly covalently. Binds 1 [4Fe-4S] cluster. The cluster is coordinated with 3 cysteines and an exchangeable S-adenosyl-L-methionine.</text>
</comment>
<evidence type="ECO:0000256" key="9">
    <source>
        <dbReference type="RuleBase" id="RU364116"/>
    </source>
</evidence>
<dbReference type="Proteomes" id="UP000198976">
    <property type="component" value="Chromosome I"/>
</dbReference>
<dbReference type="RefSeq" id="WP_092648426.1">
    <property type="nucleotide sequence ID" value="NZ_LT629792.1"/>
</dbReference>
<keyword evidence="4 9" id="KW-0949">S-adenosyl-L-methionine</keyword>
<dbReference type="InterPro" id="IPR006638">
    <property type="entry name" value="Elp3/MiaA/NifB-like_rSAM"/>
</dbReference>
<evidence type="ECO:0000256" key="2">
    <source>
        <dbReference type="ARBA" id="ARBA00017228"/>
    </source>
</evidence>
<evidence type="ECO:0000256" key="3">
    <source>
        <dbReference type="ARBA" id="ARBA00022617"/>
    </source>
</evidence>
<sequence>MSPQLPDGMRWPQSGAISSENAQPELHRPLSIYVHVPFCRVRCGYCDFNTYTVGFGPGADRDTYADSVSSEISLAARVLDEAGLGQTPARTVFFGGGTPTMLDTSAHARMLHDLADRIGIAQGAEVTCEANPETVDEQSVKRLADAGVTRLSVGMQSAVPRILHTLDRQHRPERVGQVIEWARAAGLDVSVDIIYGTPGESLDDWATTVQAACDLQPDHISAYALVIEDGTKMAAQVAHGQLPMPDPDDEADKYELLDQMIRSAGYRWYEISNFAREEADEAGLPATELRHASRHNLAYWRDWNWWGFGPGAHSHIGRARWWNVKHPRAWAGRLRSAQSPAAAGEILDDQTRYLERVLLRVRTSDGIALGDVAAHAGRENASQTCHRLRDEGLLDSEALERGHIALTLRGRLLADYVTRELTD</sequence>
<dbReference type="SMART" id="SM00729">
    <property type="entry name" value="Elp3"/>
    <property type="match status" value="1"/>
</dbReference>
<keyword evidence="3 9" id="KW-0349">Heme</keyword>
<evidence type="ECO:0000256" key="6">
    <source>
        <dbReference type="ARBA" id="ARBA00023004"/>
    </source>
</evidence>
<evidence type="ECO:0000256" key="7">
    <source>
        <dbReference type="ARBA" id="ARBA00023014"/>
    </source>
</evidence>
<name>A0ABY0V6E1_9ACTO</name>
<keyword evidence="9" id="KW-0963">Cytoplasm</keyword>
<dbReference type="SFLD" id="SFLDF00562">
    <property type="entry name" value="HemN-like__clustered_with_heat"/>
    <property type="match status" value="1"/>
</dbReference>
<dbReference type="NCBIfam" id="TIGR00539">
    <property type="entry name" value="hemN_rel"/>
    <property type="match status" value="1"/>
</dbReference>
<feature type="domain" description="Radical SAM core" evidence="10">
    <location>
        <begin position="24"/>
        <end position="267"/>
    </location>
</feature>
<dbReference type="Gene3D" id="3.20.20.70">
    <property type="entry name" value="Aldolase class I"/>
    <property type="match status" value="1"/>
</dbReference>
<reference evidence="11 12" key="1">
    <citation type="submission" date="2016-10" db="EMBL/GenBank/DDBJ databases">
        <authorList>
            <person name="Varghese N."/>
            <person name="Submissions S."/>
        </authorList>
    </citation>
    <scope>NUCLEOTIDE SEQUENCE [LARGE SCALE GENOMIC DNA]</scope>
    <source>
        <strain evidence="11 12">DSM 9169</strain>
    </source>
</reference>
<dbReference type="InterPro" id="IPR007197">
    <property type="entry name" value="rSAM"/>
</dbReference>
<comment type="similarity">
    <text evidence="1">Belongs to the anaerobic coproporphyrinogen-III oxidase family. HemW subfamily.</text>
</comment>
<dbReference type="InterPro" id="IPR013785">
    <property type="entry name" value="Aldolase_TIM"/>
</dbReference>
<keyword evidence="6 9" id="KW-0408">Iron</keyword>
<dbReference type="SFLD" id="SFLDG01065">
    <property type="entry name" value="anaerobic_coproporphyrinogen-I"/>
    <property type="match status" value="1"/>
</dbReference>
<keyword evidence="9" id="KW-0004">4Fe-4S</keyword>
<dbReference type="InterPro" id="IPR058240">
    <property type="entry name" value="rSAM_sf"/>
</dbReference>
<dbReference type="PANTHER" id="PTHR13932:SF5">
    <property type="entry name" value="RADICAL S-ADENOSYL METHIONINE DOMAIN-CONTAINING PROTEIN 1, MITOCHONDRIAL"/>
    <property type="match status" value="1"/>
</dbReference>
<dbReference type="Pfam" id="PF04055">
    <property type="entry name" value="Radical_SAM"/>
    <property type="match status" value="1"/>
</dbReference>
<evidence type="ECO:0000256" key="4">
    <source>
        <dbReference type="ARBA" id="ARBA00022691"/>
    </source>
</evidence>
<evidence type="ECO:0000259" key="10">
    <source>
        <dbReference type="PROSITE" id="PS51918"/>
    </source>
</evidence>
<dbReference type="CDD" id="cd01335">
    <property type="entry name" value="Radical_SAM"/>
    <property type="match status" value="1"/>
</dbReference>
<dbReference type="InterPro" id="IPR034505">
    <property type="entry name" value="Coproporphyrinogen-III_oxidase"/>
</dbReference>
<keyword evidence="5 9" id="KW-0479">Metal-binding</keyword>
<organism evidence="11 12">
    <name type="scientific">Schaalia radingae</name>
    <dbReference type="NCBI Taxonomy" id="131110"/>
    <lineage>
        <taxon>Bacteria</taxon>
        <taxon>Bacillati</taxon>
        <taxon>Actinomycetota</taxon>
        <taxon>Actinomycetes</taxon>
        <taxon>Actinomycetales</taxon>
        <taxon>Actinomycetaceae</taxon>
        <taxon>Schaalia</taxon>
    </lineage>
</organism>
<comment type="subcellular location">
    <subcellularLocation>
        <location evidence="9">Cytoplasm</location>
    </subcellularLocation>
</comment>
<dbReference type="EMBL" id="LT629792">
    <property type="protein sequence ID" value="SDT90108.1"/>
    <property type="molecule type" value="Genomic_DNA"/>
</dbReference>
<keyword evidence="12" id="KW-1185">Reference proteome</keyword>
<accession>A0ABY0V6E1</accession>
<dbReference type="PANTHER" id="PTHR13932">
    <property type="entry name" value="COPROPORPHYRINIGEN III OXIDASE"/>
    <property type="match status" value="1"/>
</dbReference>
<keyword evidence="8 9" id="KW-0143">Chaperone</keyword>
<keyword evidence="7 9" id="KW-0411">Iron-sulfur</keyword>
<gene>
    <name evidence="11" type="ORF">SAMN04489714_0714</name>
</gene>
<evidence type="ECO:0000313" key="11">
    <source>
        <dbReference type="EMBL" id="SDT90108.1"/>
    </source>
</evidence>
<evidence type="ECO:0000256" key="5">
    <source>
        <dbReference type="ARBA" id="ARBA00022723"/>
    </source>
</evidence>
<evidence type="ECO:0000313" key="12">
    <source>
        <dbReference type="Proteomes" id="UP000198976"/>
    </source>
</evidence>
<dbReference type="SFLD" id="SFLDS00029">
    <property type="entry name" value="Radical_SAM"/>
    <property type="match status" value="1"/>
</dbReference>